<dbReference type="Gene3D" id="2.120.10.80">
    <property type="entry name" value="Kelch-type beta propeller"/>
    <property type="match status" value="1"/>
</dbReference>
<dbReference type="Proteomes" id="UP000321570">
    <property type="component" value="Unassembled WGS sequence"/>
</dbReference>
<proteinExistence type="predicted"/>
<dbReference type="EMBL" id="CABIJS010000707">
    <property type="protein sequence ID" value="VUZ56644.1"/>
    <property type="molecule type" value="Genomic_DNA"/>
</dbReference>
<accession>A0A564ZCV7</accession>
<keyword evidence="2" id="KW-1185">Reference proteome</keyword>
<protein>
    <submittedName>
        <fullName evidence="1">Uncharacterized protein</fullName>
    </submittedName>
</protein>
<gene>
    <name evidence="1" type="ORF">WMSIL1_LOCUS14209</name>
</gene>
<reference evidence="1 2" key="1">
    <citation type="submission" date="2019-07" db="EMBL/GenBank/DDBJ databases">
        <authorList>
            <person name="Jastrzebski P J."/>
            <person name="Paukszto L."/>
            <person name="Jastrzebski P J."/>
        </authorList>
    </citation>
    <scope>NUCLEOTIDE SEQUENCE [LARGE SCALE GENOMIC DNA]</scope>
    <source>
        <strain evidence="1 2">WMS-il1</strain>
    </source>
</reference>
<organism evidence="1 2">
    <name type="scientific">Hymenolepis diminuta</name>
    <name type="common">Rat tapeworm</name>
    <dbReference type="NCBI Taxonomy" id="6216"/>
    <lineage>
        <taxon>Eukaryota</taxon>
        <taxon>Metazoa</taxon>
        <taxon>Spiralia</taxon>
        <taxon>Lophotrochozoa</taxon>
        <taxon>Platyhelminthes</taxon>
        <taxon>Cestoda</taxon>
        <taxon>Eucestoda</taxon>
        <taxon>Cyclophyllidea</taxon>
        <taxon>Hymenolepididae</taxon>
        <taxon>Hymenolepis</taxon>
    </lineage>
</organism>
<name>A0A564ZCV7_HYMDI</name>
<evidence type="ECO:0000313" key="2">
    <source>
        <dbReference type="Proteomes" id="UP000321570"/>
    </source>
</evidence>
<dbReference type="AlphaFoldDB" id="A0A564ZCV7"/>
<evidence type="ECO:0000313" key="1">
    <source>
        <dbReference type="EMBL" id="VUZ56644.1"/>
    </source>
</evidence>
<sequence length="131" mass="14413">MIQPNASSSMPSSSNGPRSQISDYVVNIFNAKCSEMETELKLRGRGCWRVAALQNKLVFIGGWVSGCNHLSSRGDPMDPLTGRVSPLPDLINARQWPACVATENETFVFSDSRWNAPAVYSREVYESASGR</sequence>
<dbReference type="InterPro" id="IPR015915">
    <property type="entry name" value="Kelch-typ_b-propeller"/>
</dbReference>
<dbReference type="SUPFAM" id="SSF117281">
    <property type="entry name" value="Kelch motif"/>
    <property type="match status" value="1"/>
</dbReference>